<dbReference type="Gene3D" id="3.40.190.10">
    <property type="entry name" value="Periplasmic binding protein-like II"/>
    <property type="match status" value="1"/>
</dbReference>
<keyword evidence="3" id="KW-0675">Receptor</keyword>
<protein>
    <submittedName>
        <fullName evidence="3">Tripartite-type tricarboxylate transporter receptor subunit TctC</fullName>
    </submittedName>
</protein>
<dbReference type="RefSeq" id="WP_170118235.1">
    <property type="nucleotide sequence ID" value="NZ_PZZL01000005.1"/>
</dbReference>
<dbReference type="InterPro" id="IPR005064">
    <property type="entry name" value="BUG"/>
</dbReference>
<feature type="signal peptide" evidence="2">
    <location>
        <begin position="1"/>
        <end position="20"/>
    </location>
</feature>
<dbReference type="PANTHER" id="PTHR42928">
    <property type="entry name" value="TRICARBOXYLATE-BINDING PROTEIN"/>
    <property type="match status" value="1"/>
</dbReference>
<sequence>MTRAALIACLAAGLASAALAGPAAADYPQRAITLVVPYAAGGTNDTLSRIIGEHLAKTLGRPVLIENEAGAAGTLAARRVARAAPDGHTLIMGNMGTHAVAVSQYRSLGYQPLADFTPIGLTASVPAVVVARRDFPGTTLADLRSALRAKPEGLSEAHIGVGSPTHTFCTLLHGMMGTRAVRVAYRGGSQAMSDLVGGHADFSCISLSGAISQINAGSLKALAVATSERVGIIPSVPTAAESGLPGFEVSTWNGLFAPRGLPPAIRDRLSAAMDAALADPGVQARLLELGFVLPTPAERGGEVLGGLVAREIPRWAKVLQEGGIAQE</sequence>
<name>A0A2T4Z2N6_9HYPH</name>
<dbReference type="PIRSF" id="PIRSF017082">
    <property type="entry name" value="YflP"/>
    <property type="match status" value="1"/>
</dbReference>
<evidence type="ECO:0000313" key="3">
    <source>
        <dbReference type="EMBL" id="PTM55025.1"/>
    </source>
</evidence>
<comment type="caution">
    <text evidence="3">The sequence shown here is derived from an EMBL/GenBank/DDBJ whole genome shotgun (WGS) entry which is preliminary data.</text>
</comment>
<keyword evidence="4" id="KW-1185">Reference proteome</keyword>
<reference evidence="3 4" key="1">
    <citation type="submission" date="2018-04" db="EMBL/GenBank/DDBJ databases">
        <title>Genomic Encyclopedia of Archaeal and Bacterial Type Strains, Phase II (KMG-II): from individual species to whole genera.</title>
        <authorList>
            <person name="Goeker M."/>
        </authorList>
    </citation>
    <scope>NUCLEOTIDE SEQUENCE [LARGE SCALE GENOMIC DNA]</scope>
    <source>
        <strain evidence="3 4">DSM 25521</strain>
    </source>
</reference>
<dbReference type="SUPFAM" id="SSF53850">
    <property type="entry name" value="Periplasmic binding protein-like II"/>
    <property type="match status" value="1"/>
</dbReference>
<organism evidence="3 4">
    <name type="scientific">Phreatobacter oligotrophus</name>
    <dbReference type="NCBI Taxonomy" id="1122261"/>
    <lineage>
        <taxon>Bacteria</taxon>
        <taxon>Pseudomonadati</taxon>
        <taxon>Pseudomonadota</taxon>
        <taxon>Alphaproteobacteria</taxon>
        <taxon>Hyphomicrobiales</taxon>
        <taxon>Phreatobacteraceae</taxon>
        <taxon>Phreatobacter</taxon>
    </lineage>
</organism>
<accession>A0A2T4Z2N6</accession>
<keyword evidence="2" id="KW-0732">Signal</keyword>
<proteinExistence type="inferred from homology"/>
<evidence type="ECO:0000256" key="2">
    <source>
        <dbReference type="SAM" id="SignalP"/>
    </source>
</evidence>
<feature type="chain" id="PRO_5015730132" evidence="2">
    <location>
        <begin position="21"/>
        <end position="327"/>
    </location>
</feature>
<dbReference type="InterPro" id="IPR042100">
    <property type="entry name" value="Bug_dom1"/>
</dbReference>
<comment type="similarity">
    <text evidence="1">Belongs to the UPF0065 (bug) family.</text>
</comment>
<evidence type="ECO:0000256" key="1">
    <source>
        <dbReference type="ARBA" id="ARBA00006987"/>
    </source>
</evidence>
<dbReference type="Gene3D" id="3.40.190.150">
    <property type="entry name" value="Bordetella uptake gene, domain 1"/>
    <property type="match status" value="1"/>
</dbReference>
<dbReference type="Proteomes" id="UP000241808">
    <property type="component" value="Unassembled WGS sequence"/>
</dbReference>
<evidence type="ECO:0000313" key="4">
    <source>
        <dbReference type="Proteomes" id="UP000241808"/>
    </source>
</evidence>
<dbReference type="AlphaFoldDB" id="A0A2T4Z2N6"/>
<dbReference type="Pfam" id="PF03401">
    <property type="entry name" value="TctC"/>
    <property type="match status" value="1"/>
</dbReference>
<dbReference type="EMBL" id="PZZL01000005">
    <property type="protein sequence ID" value="PTM55025.1"/>
    <property type="molecule type" value="Genomic_DNA"/>
</dbReference>
<gene>
    <name evidence="3" type="ORF">C8P69_105175</name>
</gene>
<dbReference type="PANTHER" id="PTHR42928:SF5">
    <property type="entry name" value="BLR1237 PROTEIN"/>
    <property type="match status" value="1"/>
</dbReference>